<comment type="catalytic activity">
    <reaction evidence="4">
        <text>(5R)-5-O-[alpha-D-glucosyl-(1-&gt;2)-beta-D-galactosyl]-5-hydroxy-L-lysyl-[collagen] + H2O = (5R)-5-O-(beta-D-galactosyl)-5-hydroxy-L-lysyl-[collagen] + D-glucose</text>
        <dbReference type="Rhea" id="RHEA:11068"/>
        <dbReference type="Rhea" id="RHEA-COMP:12753"/>
        <dbReference type="Rhea" id="RHEA-COMP:12754"/>
        <dbReference type="ChEBI" id="CHEBI:4167"/>
        <dbReference type="ChEBI" id="CHEBI:15377"/>
        <dbReference type="ChEBI" id="CHEBI:133443"/>
        <dbReference type="ChEBI" id="CHEBI:133452"/>
        <dbReference type="EC" id="3.2.1.107"/>
    </reaction>
</comment>
<evidence type="ECO:0000256" key="6">
    <source>
        <dbReference type="ARBA" id="ARBA00066430"/>
    </source>
</evidence>
<name>A0A3P8Z796_ESOLU</name>
<sequence length="726" mass="81213">MRLILYVTLLSGLCGRGHNLPTMTNETPTDPYIFTTDLLPLDPRFLPPLANGLLGWRVYCDIMHMGGLYNGEGGECHRANLPSPLAVRMEIEEDETAGPVQHSYSLDTHTGIFTHSLRTANVMASQLLYAHRHHPNLLVMEVLLVRQGTSQEPIRVKLDSRFKPRSDDVVFQSEPQYKGGSYIHGQTITPEVPGDVCPAVHLIWTPIPTALSLLADQTQSRWGFVVTVAGDKESAQAHYDTGLELMANGNLRPTHLRAWEELWAGSKLELIGPEEFSRALIGCMFYLLSAFPSLHEVPGHFGGVSPGGLSNGGSGQDYWGHVFWDQDIWMYPSIGLFYPQLARTVLEYRVRTLNGAKHNAEKQGYKGLKFPWESAVSGREVCPEDIYGQQEIHINGDVTLAFQHYLYLTQDLSMFTEGRGSEVIWGVADYWVSRVTWSPEEQSYLILGVMPPDEYYHNVNNSVYTNTVAKISLAFAVELASLLNYPAPKEWKQIADKIKIPFDQEHNYHPEYDGYKKGQFVKQADTVMLGYPLGLAMPPKVRRNDLEFYEAVTDPSGPAMTWGMFAVGWLELGEVERAQNLLKKSFKNIQGPFQVWSESSDGSGAVNFLTGMGGFLQAVLFGYTGFRVQKDCLAFAPLFPDDISQLCIRGISYLGNKMDWLFRGQEVHIILREGAKHAGSTKPCALQVVLKNSGTKIPLISGKPVTFPREPGLICKVDGDLRYWPM</sequence>
<dbReference type="RefSeq" id="XP_010901478.1">
    <property type="nucleotide sequence ID" value="XM_010903176.3"/>
</dbReference>
<dbReference type="OrthoDB" id="200349at2759"/>
<evidence type="ECO:0000256" key="1">
    <source>
        <dbReference type="ARBA" id="ARBA00006768"/>
    </source>
</evidence>
<dbReference type="GeneTree" id="ENSGT00390000006297"/>
<evidence type="ECO:0000256" key="4">
    <source>
        <dbReference type="ARBA" id="ARBA00051415"/>
    </source>
</evidence>
<dbReference type="Gene3D" id="1.50.10.10">
    <property type="match status" value="1"/>
</dbReference>
<feature type="signal peptide" evidence="9">
    <location>
        <begin position="1"/>
        <end position="19"/>
    </location>
</feature>
<keyword evidence="3" id="KW-0326">Glycosidase</keyword>
<dbReference type="PANTHER" id="PTHR11051">
    <property type="entry name" value="GLYCOSYL HYDROLASE-RELATED"/>
    <property type="match status" value="1"/>
</dbReference>
<dbReference type="EC" id="3.2.1.107" evidence="6"/>
<evidence type="ECO:0000313" key="11">
    <source>
        <dbReference type="Ensembl" id="ENSELUP00000024077.1"/>
    </source>
</evidence>
<evidence type="ECO:0000256" key="8">
    <source>
        <dbReference type="ARBA" id="ARBA00079982"/>
    </source>
</evidence>
<dbReference type="AlphaFoldDB" id="A0A3P8Z796"/>
<dbReference type="PANTHER" id="PTHR11051:SF8">
    <property type="entry name" value="PROTEIN-GLUCOSYLGALACTOSYLHYDROXYLYSINE GLUCOSIDASE"/>
    <property type="match status" value="1"/>
</dbReference>
<evidence type="ECO:0000256" key="2">
    <source>
        <dbReference type="ARBA" id="ARBA00022801"/>
    </source>
</evidence>
<evidence type="ECO:0000259" key="10">
    <source>
        <dbReference type="Pfam" id="PF03632"/>
    </source>
</evidence>
<evidence type="ECO:0000256" key="5">
    <source>
        <dbReference type="ARBA" id="ARBA00053339"/>
    </source>
</evidence>
<reference evidence="11" key="2">
    <citation type="submission" date="2020-02" db="EMBL/GenBank/DDBJ databases">
        <title>Esox lucius (northern pike) genome, fEsoLuc1, primary haplotype.</title>
        <authorList>
            <person name="Myers G."/>
            <person name="Karagic N."/>
            <person name="Meyer A."/>
            <person name="Pippel M."/>
            <person name="Reichard M."/>
            <person name="Winkler S."/>
            <person name="Tracey A."/>
            <person name="Sims Y."/>
            <person name="Howe K."/>
            <person name="Rhie A."/>
            <person name="Formenti G."/>
            <person name="Durbin R."/>
            <person name="Fedrigo O."/>
            <person name="Jarvis E.D."/>
        </authorList>
    </citation>
    <scope>NUCLEOTIDE SEQUENCE [LARGE SCALE GENOMIC DNA]</scope>
</reference>
<comment type="similarity">
    <text evidence="1">Belongs to the glycosyl hydrolase 65 family.</text>
</comment>
<dbReference type="InterPro" id="IPR012341">
    <property type="entry name" value="6hp_glycosidase-like_sf"/>
</dbReference>
<evidence type="ECO:0000256" key="3">
    <source>
        <dbReference type="ARBA" id="ARBA00023295"/>
    </source>
</evidence>
<dbReference type="FunFam" id="1.50.10.10:FF:000023">
    <property type="entry name" value="Protein-glucosylgalactosylhydroxylysine glucosidase"/>
    <property type="match status" value="1"/>
</dbReference>
<dbReference type="KEGG" id="els:105029689"/>
<reference evidence="12" key="1">
    <citation type="journal article" date="2014" name="PLoS ONE">
        <title>The genome and linkage map of the northern pike (Esox lucius): conserved synteny revealed between the salmonid sister group and the Neoteleostei.</title>
        <authorList>
            <person name="Rondeau E.B."/>
            <person name="Minkley D.R."/>
            <person name="Leong J.S."/>
            <person name="Messmer A.M."/>
            <person name="Jantzen J.R."/>
            <person name="von Schalburg K.R."/>
            <person name="Lemon C."/>
            <person name="Bird N.H."/>
            <person name="Koop B.F."/>
        </authorList>
    </citation>
    <scope>NUCLEOTIDE SEQUENCE</scope>
</reference>
<dbReference type="GeneID" id="105029689"/>
<dbReference type="Ensembl" id="ENSELUT00000042967.3">
    <property type="protein sequence ID" value="ENSELUP00000024077.1"/>
    <property type="gene ID" value="ENSELUG00000022881.3"/>
</dbReference>
<comment type="function">
    <text evidence="5">Catalyzes the hydrolysis of glucose from the disaccharide unit linked to hydroxylysine residues of collagen and collagen-like proteins.</text>
</comment>
<gene>
    <name evidence="11" type="primary">PGGHG</name>
</gene>
<dbReference type="InterPro" id="IPR005195">
    <property type="entry name" value="Glyco_hydro_65_M"/>
</dbReference>
<dbReference type="GO" id="GO:0005829">
    <property type="term" value="C:cytosol"/>
    <property type="evidence" value="ECO:0007669"/>
    <property type="project" value="TreeGrafter"/>
</dbReference>
<evidence type="ECO:0000256" key="9">
    <source>
        <dbReference type="SAM" id="SignalP"/>
    </source>
</evidence>
<dbReference type="InterPro" id="IPR008928">
    <property type="entry name" value="6-hairpin_glycosidase_sf"/>
</dbReference>
<organism evidence="11 12">
    <name type="scientific">Esox lucius</name>
    <name type="common">Northern pike</name>
    <dbReference type="NCBI Taxonomy" id="8010"/>
    <lineage>
        <taxon>Eukaryota</taxon>
        <taxon>Metazoa</taxon>
        <taxon>Chordata</taxon>
        <taxon>Craniata</taxon>
        <taxon>Vertebrata</taxon>
        <taxon>Euteleostomi</taxon>
        <taxon>Actinopterygii</taxon>
        <taxon>Neopterygii</taxon>
        <taxon>Teleostei</taxon>
        <taxon>Protacanthopterygii</taxon>
        <taxon>Esociformes</taxon>
        <taxon>Esocidae</taxon>
        <taxon>Esox</taxon>
    </lineage>
</organism>
<protein>
    <recommendedName>
        <fullName evidence="7">Protein-glucosylgalactosylhydroxylysine glucosidase</fullName>
        <ecNumber evidence="6">3.2.1.107</ecNumber>
    </recommendedName>
    <alternativeName>
        <fullName evidence="8">Acid trehalase-like protein 1</fullName>
    </alternativeName>
</protein>
<accession>A0A3P8Z796</accession>
<dbReference type="STRING" id="8010.ENSELUP00000024077"/>
<proteinExistence type="inferred from homology"/>
<keyword evidence="2" id="KW-0378">Hydrolase</keyword>
<evidence type="ECO:0000256" key="7">
    <source>
        <dbReference type="ARBA" id="ARBA00071505"/>
    </source>
</evidence>
<keyword evidence="9" id="KW-0732">Signal</keyword>
<dbReference type="GO" id="GO:0047402">
    <property type="term" value="F:protein-glucosylgalactosylhydroxylysine glucosidase activity"/>
    <property type="evidence" value="ECO:0007669"/>
    <property type="project" value="UniProtKB-EC"/>
</dbReference>
<keyword evidence="12" id="KW-1185">Reference proteome</keyword>
<feature type="domain" description="Glycoside hydrolase family 65 central catalytic" evidence="10">
    <location>
        <begin position="311"/>
        <end position="517"/>
    </location>
</feature>
<feature type="chain" id="PRO_5018085084" description="Protein-glucosylgalactosylhydroxylysine glucosidase" evidence="9">
    <location>
        <begin position="20"/>
        <end position="726"/>
    </location>
</feature>
<evidence type="ECO:0000313" key="12">
    <source>
        <dbReference type="Proteomes" id="UP000265140"/>
    </source>
</evidence>
<reference evidence="11" key="3">
    <citation type="submission" date="2025-08" db="UniProtKB">
        <authorList>
            <consortium name="Ensembl"/>
        </authorList>
    </citation>
    <scope>IDENTIFICATION</scope>
</reference>
<dbReference type="Proteomes" id="UP000265140">
    <property type="component" value="Chromosome 19"/>
</dbReference>
<dbReference type="SUPFAM" id="SSF48208">
    <property type="entry name" value="Six-hairpin glycosidases"/>
    <property type="match status" value="1"/>
</dbReference>
<reference evidence="11" key="4">
    <citation type="submission" date="2025-09" db="UniProtKB">
        <authorList>
            <consortium name="Ensembl"/>
        </authorList>
    </citation>
    <scope>IDENTIFICATION</scope>
</reference>
<dbReference type="CTD" id="80162"/>
<dbReference type="Bgee" id="ENSELUG00000022881">
    <property type="expression patterns" value="Expressed in heart and 14 other cell types or tissues"/>
</dbReference>
<dbReference type="GO" id="GO:0005975">
    <property type="term" value="P:carbohydrate metabolic process"/>
    <property type="evidence" value="ECO:0007669"/>
    <property type="project" value="InterPro"/>
</dbReference>
<dbReference type="Pfam" id="PF03632">
    <property type="entry name" value="Glyco_hydro_65m"/>
    <property type="match status" value="1"/>
</dbReference>